<gene>
    <name evidence="4" type="ORF">ACHAXA_003604</name>
</gene>
<name>A0ABD3SQ93_9STRA</name>
<reference evidence="4 5" key="1">
    <citation type="submission" date="2024-10" db="EMBL/GenBank/DDBJ databases">
        <title>Updated reference genomes for cyclostephanoid diatoms.</title>
        <authorList>
            <person name="Roberts W.R."/>
            <person name="Alverson A.J."/>
        </authorList>
    </citation>
    <scope>NUCLEOTIDE SEQUENCE [LARGE SCALE GENOMIC DNA]</scope>
    <source>
        <strain evidence="4 5">AJA228-03</strain>
    </source>
</reference>
<dbReference type="NCBIfam" id="TIGR02058">
    <property type="entry name" value="lin0512_fam"/>
    <property type="match status" value="1"/>
</dbReference>
<dbReference type="PANTHER" id="PTHR34784:SF1">
    <property type="entry name" value="50S RIBOSOMAL PROTEIN L34"/>
    <property type="match status" value="1"/>
</dbReference>
<dbReference type="GO" id="GO:0005525">
    <property type="term" value="F:GTP binding"/>
    <property type="evidence" value="ECO:0007669"/>
    <property type="project" value="UniProtKB-KW"/>
</dbReference>
<proteinExistence type="predicted"/>
<comment type="caution">
    <text evidence="4">The sequence shown here is derived from an EMBL/GenBank/DDBJ whole genome shotgun (WGS) entry which is preliminary data.</text>
</comment>
<evidence type="ECO:0000256" key="3">
    <source>
        <dbReference type="SAM" id="MobiDB-lite"/>
    </source>
</evidence>
<keyword evidence="2" id="KW-0342">GTP-binding</keyword>
<dbReference type="EMBL" id="JALLPB020000019">
    <property type="protein sequence ID" value="KAL3826540.1"/>
    <property type="molecule type" value="Genomic_DNA"/>
</dbReference>
<dbReference type="Gene3D" id="3.30.1330.20">
    <property type="entry name" value="Tubulin/FtsZ, C-terminal domain"/>
    <property type="match status" value="1"/>
</dbReference>
<dbReference type="AlphaFoldDB" id="A0ABD3SQ93"/>
<protein>
    <submittedName>
        <fullName evidence="4">Uncharacterized protein</fullName>
    </submittedName>
</protein>
<accession>A0ABD3SQ93</accession>
<dbReference type="InterPro" id="IPR037103">
    <property type="entry name" value="Tubulin/FtsZ-like_C"/>
</dbReference>
<dbReference type="Pfam" id="PF09585">
    <property type="entry name" value="Lin0512_fam"/>
    <property type="match status" value="1"/>
</dbReference>
<dbReference type="Proteomes" id="UP001530377">
    <property type="component" value="Unassembled WGS sequence"/>
</dbReference>
<dbReference type="InterPro" id="IPR011719">
    <property type="entry name" value="CHP02058"/>
</dbReference>
<evidence type="ECO:0000256" key="1">
    <source>
        <dbReference type="ARBA" id="ARBA00022741"/>
    </source>
</evidence>
<keyword evidence="5" id="KW-1185">Reference proteome</keyword>
<evidence type="ECO:0000313" key="5">
    <source>
        <dbReference type="Proteomes" id="UP001530377"/>
    </source>
</evidence>
<evidence type="ECO:0000256" key="2">
    <source>
        <dbReference type="ARBA" id="ARBA00023134"/>
    </source>
</evidence>
<sequence length="219" mass="24232">MACHRGRWVRLALLTSLCHRSHHRSSAAYLCNFLPHRRDHRPPPPPPPPRHTPEGGGIAVVPVVIRRRPPTRRGTTSTIRMSTSTSMSYMSEQRRDKISDDRIFFVELGFGNDSHGQSSTKAAVRACRNAIEFNSIPSIRRLIPEGGYDALKLDVLLAIPPKYRDGLDLSEVAKVFPYGDVRFELQDGGMVAPSGIAIERLGDVNDDMVVVCASVTVGH</sequence>
<evidence type="ECO:0000313" key="4">
    <source>
        <dbReference type="EMBL" id="KAL3826540.1"/>
    </source>
</evidence>
<keyword evidence="1" id="KW-0547">Nucleotide-binding</keyword>
<organism evidence="4 5">
    <name type="scientific">Cyclostephanos tholiformis</name>
    <dbReference type="NCBI Taxonomy" id="382380"/>
    <lineage>
        <taxon>Eukaryota</taxon>
        <taxon>Sar</taxon>
        <taxon>Stramenopiles</taxon>
        <taxon>Ochrophyta</taxon>
        <taxon>Bacillariophyta</taxon>
        <taxon>Coscinodiscophyceae</taxon>
        <taxon>Thalassiosirophycidae</taxon>
        <taxon>Stephanodiscales</taxon>
        <taxon>Stephanodiscaceae</taxon>
        <taxon>Cyclostephanos</taxon>
    </lineage>
</organism>
<feature type="region of interest" description="Disordered" evidence="3">
    <location>
        <begin position="38"/>
        <end position="59"/>
    </location>
</feature>
<dbReference type="PANTHER" id="PTHR34784">
    <property type="entry name" value="50S RIBOSOMAL PROTEIN L34"/>
    <property type="match status" value="1"/>
</dbReference>